<name>A0ABW4I7D5_9SPHI</name>
<evidence type="ECO:0000313" key="4">
    <source>
        <dbReference type="Proteomes" id="UP001597118"/>
    </source>
</evidence>
<accession>A0ABW4I7D5</accession>
<dbReference type="EMBL" id="JBHUDG010000002">
    <property type="protein sequence ID" value="MFD1628605.1"/>
    <property type="molecule type" value="Genomic_DNA"/>
</dbReference>
<feature type="transmembrane region" description="Helical" evidence="1">
    <location>
        <begin position="318"/>
        <end position="336"/>
    </location>
</feature>
<dbReference type="Proteomes" id="UP001597118">
    <property type="component" value="Unassembled WGS sequence"/>
</dbReference>
<evidence type="ECO:0000256" key="1">
    <source>
        <dbReference type="SAM" id="Phobius"/>
    </source>
</evidence>
<dbReference type="InterPro" id="IPR050879">
    <property type="entry name" value="Acyltransferase_3"/>
</dbReference>
<feature type="transmembrane region" description="Helical" evidence="1">
    <location>
        <begin position="110"/>
        <end position="128"/>
    </location>
</feature>
<gene>
    <name evidence="3" type="ORF">ACFSAH_01885</name>
</gene>
<organism evidence="3 4">
    <name type="scientific">Pseudopedobacter beijingensis</name>
    <dbReference type="NCBI Taxonomy" id="1207056"/>
    <lineage>
        <taxon>Bacteria</taxon>
        <taxon>Pseudomonadati</taxon>
        <taxon>Bacteroidota</taxon>
        <taxon>Sphingobacteriia</taxon>
        <taxon>Sphingobacteriales</taxon>
        <taxon>Sphingobacteriaceae</taxon>
        <taxon>Pseudopedobacter</taxon>
    </lineage>
</organism>
<feature type="transmembrane region" description="Helical" evidence="1">
    <location>
        <begin position="12"/>
        <end position="36"/>
    </location>
</feature>
<feature type="domain" description="Acyltransferase 3" evidence="2">
    <location>
        <begin position="13"/>
        <end position="364"/>
    </location>
</feature>
<dbReference type="PANTHER" id="PTHR23028">
    <property type="entry name" value="ACETYLTRANSFERASE"/>
    <property type="match status" value="1"/>
</dbReference>
<proteinExistence type="predicted"/>
<evidence type="ECO:0000259" key="2">
    <source>
        <dbReference type="Pfam" id="PF01757"/>
    </source>
</evidence>
<dbReference type="InterPro" id="IPR002656">
    <property type="entry name" value="Acyl_transf_3_dom"/>
</dbReference>
<reference evidence="4" key="1">
    <citation type="journal article" date="2019" name="Int. J. Syst. Evol. Microbiol.">
        <title>The Global Catalogue of Microorganisms (GCM) 10K type strain sequencing project: providing services to taxonomists for standard genome sequencing and annotation.</title>
        <authorList>
            <consortium name="The Broad Institute Genomics Platform"/>
            <consortium name="The Broad Institute Genome Sequencing Center for Infectious Disease"/>
            <person name="Wu L."/>
            <person name="Ma J."/>
        </authorList>
    </citation>
    <scope>NUCLEOTIDE SEQUENCE [LARGE SCALE GENOMIC DNA]</scope>
    <source>
        <strain evidence="4">CCUG 53762</strain>
    </source>
</reference>
<feature type="transmembrane region" description="Helical" evidence="1">
    <location>
        <begin position="173"/>
        <end position="194"/>
    </location>
</feature>
<keyword evidence="3" id="KW-0808">Transferase</keyword>
<sequence>MEKVNTTTIKKLLFLEGLRGLAALYVVIHHARWFLWEGYSEGYLKHPEEYSLIGKITVYFLSIFIYGHEMVLFFFLLSGFVIHLRYARNLNKGVINFDFWPYFIRRFSRIYPPLVFALVFTFLLDSYGKHLGFSIYEGVAPFRIVKDNFSWITLLGNLAFLMNSYVESWGSDFALWSLKFEWWFYMLYPLFFLIVRKNNSLAFTSIILLFITSFFPKLWPLKILQEIFAYMVIWWFGVILADIYTGRIKIKFSYLVPLIVFIPIAIIIKSKTGIPDIYWNFLWGTGWMGILSLFFCLHEKNVETKAFNKIQWLGACSYTLYIIHSPILVFISGYLMKRDGKLPSHFGYVIAGTSLSILVAWLLHYVIEKPFMGVSISKIRNGK</sequence>
<keyword evidence="1" id="KW-0472">Membrane</keyword>
<keyword evidence="1" id="KW-0812">Transmembrane</keyword>
<dbReference type="GO" id="GO:0016746">
    <property type="term" value="F:acyltransferase activity"/>
    <property type="evidence" value="ECO:0007669"/>
    <property type="project" value="UniProtKB-KW"/>
</dbReference>
<comment type="caution">
    <text evidence="3">The sequence shown here is derived from an EMBL/GenBank/DDBJ whole genome shotgun (WGS) entry which is preliminary data.</text>
</comment>
<keyword evidence="4" id="KW-1185">Reference proteome</keyword>
<feature type="transmembrane region" description="Helical" evidence="1">
    <location>
        <begin position="227"/>
        <end position="245"/>
    </location>
</feature>
<dbReference type="Pfam" id="PF01757">
    <property type="entry name" value="Acyl_transf_3"/>
    <property type="match status" value="1"/>
</dbReference>
<protein>
    <submittedName>
        <fullName evidence="3">Acyltransferase family protein</fullName>
        <ecNumber evidence="3">2.3.-.-</ecNumber>
    </submittedName>
</protein>
<feature type="transmembrane region" description="Helical" evidence="1">
    <location>
        <begin position="252"/>
        <end position="271"/>
    </location>
</feature>
<keyword evidence="3" id="KW-0012">Acyltransferase</keyword>
<feature type="transmembrane region" description="Helical" evidence="1">
    <location>
        <begin position="201"/>
        <end position="221"/>
    </location>
</feature>
<feature type="transmembrane region" description="Helical" evidence="1">
    <location>
        <begin position="56"/>
        <end position="82"/>
    </location>
</feature>
<dbReference type="RefSeq" id="WP_379660989.1">
    <property type="nucleotide sequence ID" value="NZ_JBHUDG010000002.1"/>
</dbReference>
<evidence type="ECO:0000313" key="3">
    <source>
        <dbReference type="EMBL" id="MFD1628605.1"/>
    </source>
</evidence>
<keyword evidence="1" id="KW-1133">Transmembrane helix</keyword>
<dbReference type="EC" id="2.3.-.-" evidence="3"/>
<feature type="transmembrane region" description="Helical" evidence="1">
    <location>
        <begin position="348"/>
        <end position="367"/>
    </location>
</feature>
<feature type="transmembrane region" description="Helical" evidence="1">
    <location>
        <begin position="277"/>
        <end position="297"/>
    </location>
</feature>